<name>A0ACB6ZPC3_THEGA</name>
<reference evidence="1" key="1">
    <citation type="submission" date="2019-10" db="EMBL/GenBank/DDBJ databases">
        <authorList>
            <consortium name="DOE Joint Genome Institute"/>
            <person name="Kuo A."/>
            <person name="Miyauchi S."/>
            <person name="Kiss E."/>
            <person name="Drula E."/>
            <person name="Kohler A."/>
            <person name="Sanchez-Garcia M."/>
            <person name="Andreopoulos B."/>
            <person name="Barry K.W."/>
            <person name="Bonito G."/>
            <person name="Buee M."/>
            <person name="Carver A."/>
            <person name="Chen C."/>
            <person name="Cichocki N."/>
            <person name="Clum A."/>
            <person name="Culley D."/>
            <person name="Crous P.W."/>
            <person name="Fauchery L."/>
            <person name="Girlanda M."/>
            <person name="Hayes R."/>
            <person name="Keri Z."/>
            <person name="Labutti K."/>
            <person name="Lipzen A."/>
            <person name="Lombard V."/>
            <person name="Magnuson J."/>
            <person name="Maillard F."/>
            <person name="Morin E."/>
            <person name="Murat C."/>
            <person name="Nolan M."/>
            <person name="Ohm R."/>
            <person name="Pangilinan J."/>
            <person name="Pereira M."/>
            <person name="Perotto S."/>
            <person name="Peter M."/>
            <person name="Riley R."/>
            <person name="Sitrit Y."/>
            <person name="Stielow B."/>
            <person name="Szollosi G."/>
            <person name="Zifcakova L."/>
            <person name="Stursova M."/>
            <person name="Spatafora J.W."/>
            <person name="Tedersoo L."/>
            <person name="Vaario L.-M."/>
            <person name="Yamada A."/>
            <person name="Yan M."/>
            <person name="Wang P."/>
            <person name="Xu J."/>
            <person name="Bruns T."/>
            <person name="Baldrian P."/>
            <person name="Vilgalys R."/>
            <person name="Henrissat B."/>
            <person name="Grigoriev I.V."/>
            <person name="Hibbett D."/>
            <person name="Nagy L.G."/>
            <person name="Martin F.M."/>
        </authorList>
    </citation>
    <scope>NUCLEOTIDE SEQUENCE</scope>
    <source>
        <strain evidence="1">P2</strain>
    </source>
</reference>
<accession>A0ACB6ZPC3</accession>
<comment type="caution">
    <text evidence="1">The sequence shown here is derived from an EMBL/GenBank/DDBJ whole genome shotgun (WGS) entry which is preliminary data.</text>
</comment>
<evidence type="ECO:0000313" key="1">
    <source>
        <dbReference type="EMBL" id="KAF9651516.1"/>
    </source>
</evidence>
<proteinExistence type="predicted"/>
<protein>
    <submittedName>
        <fullName evidence="1">Uncharacterized protein</fullName>
    </submittedName>
</protein>
<dbReference type="EMBL" id="MU117975">
    <property type="protein sequence ID" value="KAF9651516.1"/>
    <property type="molecule type" value="Genomic_DNA"/>
</dbReference>
<gene>
    <name evidence="1" type="ORF">BDM02DRAFT_3163191</name>
</gene>
<reference evidence="1" key="2">
    <citation type="journal article" date="2020" name="Nat. Commun.">
        <title>Large-scale genome sequencing of mycorrhizal fungi provides insights into the early evolution of symbiotic traits.</title>
        <authorList>
            <person name="Miyauchi S."/>
            <person name="Kiss E."/>
            <person name="Kuo A."/>
            <person name="Drula E."/>
            <person name="Kohler A."/>
            <person name="Sanchez-Garcia M."/>
            <person name="Morin E."/>
            <person name="Andreopoulos B."/>
            <person name="Barry K.W."/>
            <person name="Bonito G."/>
            <person name="Buee M."/>
            <person name="Carver A."/>
            <person name="Chen C."/>
            <person name="Cichocki N."/>
            <person name="Clum A."/>
            <person name="Culley D."/>
            <person name="Crous P.W."/>
            <person name="Fauchery L."/>
            <person name="Girlanda M."/>
            <person name="Hayes R.D."/>
            <person name="Keri Z."/>
            <person name="LaButti K."/>
            <person name="Lipzen A."/>
            <person name="Lombard V."/>
            <person name="Magnuson J."/>
            <person name="Maillard F."/>
            <person name="Murat C."/>
            <person name="Nolan M."/>
            <person name="Ohm R.A."/>
            <person name="Pangilinan J."/>
            <person name="Pereira M.F."/>
            <person name="Perotto S."/>
            <person name="Peter M."/>
            <person name="Pfister S."/>
            <person name="Riley R."/>
            <person name="Sitrit Y."/>
            <person name="Stielow J.B."/>
            <person name="Szollosi G."/>
            <person name="Zifcakova L."/>
            <person name="Stursova M."/>
            <person name="Spatafora J.W."/>
            <person name="Tedersoo L."/>
            <person name="Vaario L.M."/>
            <person name="Yamada A."/>
            <person name="Yan M."/>
            <person name="Wang P."/>
            <person name="Xu J."/>
            <person name="Bruns T."/>
            <person name="Baldrian P."/>
            <person name="Vilgalys R."/>
            <person name="Dunand C."/>
            <person name="Henrissat B."/>
            <person name="Grigoriev I.V."/>
            <person name="Hibbett D."/>
            <person name="Nagy L.G."/>
            <person name="Martin F.M."/>
        </authorList>
    </citation>
    <scope>NUCLEOTIDE SEQUENCE</scope>
    <source>
        <strain evidence="1">P2</strain>
    </source>
</reference>
<organism evidence="1 2">
    <name type="scientific">Thelephora ganbajun</name>
    <name type="common">Ganba fungus</name>
    <dbReference type="NCBI Taxonomy" id="370292"/>
    <lineage>
        <taxon>Eukaryota</taxon>
        <taxon>Fungi</taxon>
        <taxon>Dikarya</taxon>
        <taxon>Basidiomycota</taxon>
        <taxon>Agaricomycotina</taxon>
        <taxon>Agaricomycetes</taxon>
        <taxon>Thelephorales</taxon>
        <taxon>Thelephoraceae</taxon>
        <taxon>Thelephora</taxon>
    </lineage>
</organism>
<dbReference type="Proteomes" id="UP000886501">
    <property type="component" value="Unassembled WGS sequence"/>
</dbReference>
<sequence>MAPQRVTVTYAASPNLQSQTDLWDQLRSAIAAQLPLRNLHWKSASRSSIRTVQELSTNLVSFDSVPGEHASQVPGSWLERPLLNFYVLTCDDVEAYKTTVRKQIKDWYGQATQRRNQEWMIVHLVSPDVRASGGAFSKMKGTVLDKIRADYNTEKRDRCVQLSWSPGKNNPTTWVDFSSKLKDGLLSAFDAVVTFREEEVKRSEGQRQMPGWNFCTFFILKESLAFLFEGMGLYEDALTQYDELESLFFRVSKEKNMTWFGTFISPNSKDDSTPLLVLNKKAYRDLILANTITVFDFRVYVLARQCLVLGMMGRVLDVCQKSSAFLAMFGKRLGEAQGVLPRFFVESWIYSSALSVVEQAENWAQPFHLDNAAVVRFSAAKGGLLEMAVHQLDAIGVIVGHLPASLPFSVSEIPPATLDRNDTHSSQKISRAEILSAIKDQTAFYDLYINLTNRTIDTYARGNRRKFAVMLHGKLAALDVHRNRLPKAYQTFSELPGHYGPGGWSSLQSYMRYQAIRIHAQSEKGRDQEWVMLVTEFLRMYTSDLSRELLAQAMDMKTYLSALTEQLKMAASKLELDVLIEDHPALIVDIPKRTARPIGTEDGCLLDVVIRNGLPSDLSVDEVRVVLTGPEAERMSFTTTGDVILNSGTTHVVLRCTSPSSGLFAFDHSEVRFSKLLFQRNHKKKSHMSRLADELPVVVRIPKDPESIDVEMSQPRHIELGAPSYAQVSFTTGRNQISHATLKFSSHAGIKFNFLNVSSADERFSLITAEDRLTIMNVPERTSITFYLPHSDTSAYTAIKVNIRVEYVTDTESNLTRTLRLSQIVPTLLPVAVNVQDFFRNTKIFTRFSVSTTSNQHVRIRSARLVPESSSPSQLRISSCTPHSSGILTVTPAQPANFLFKFESDVGQVGETLKLHIVYREFRNEVETLIQRSADRALEDFPVLANRRSSLVRSMIKALEMDSKWISLYNITGRLEAPPIPDLEPELESVVFKAAELLADRQVELGDEEDTWKEIIFPVDVPQMNIVAAARVELIDHLTSKTTLWSRTSLYAGQPVQALLSINTSFHWGPGNYEGKKEKTYRMRFDVEELLNDWLVSGQKRGDFLAKDGGTYTVPITLVALHHGELPLPRASVTPLPVAGEVTMGSVVLPGCEAYQEHGARKVLVLPRGGRSTYVVGMGNDE</sequence>
<evidence type="ECO:0000313" key="2">
    <source>
        <dbReference type="Proteomes" id="UP000886501"/>
    </source>
</evidence>
<keyword evidence="2" id="KW-1185">Reference proteome</keyword>